<dbReference type="AlphaFoldDB" id="A0A6M1RSZ4"/>
<evidence type="ECO:0000256" key="1">
    <source>
        <dbReference type="ARBA" id="ARBA00022857"/>
    </source>
</evidence>
<dbReference type="EMBL" id="JAAKZH010000001">
    <property type="protein sequence ID" value="NGO62169.1"/>
    <property type="molecule type" value="Genomic_DNA"/>
</dbReference>
<keyword evidence="2 4" id="KW-0560">Oxidoreductase</keyword>
<dbReference type="InterPro" id="IPR036291">
    <property type="entry name" value="NAD(P)-bd_dom_sf"/>
</dbReference>
<dbReference type="Gene3D" id="3.40.50.720">
    <property type="entry name" value="NAD(P)-binding Rossmann-like Domain"/>
    <property type="match status" value="2"/>
</dbReference>
<protein>
    <submittedName>
        <fullName evidence="7">2-hydroxyacid dehydrogenase</fullName>
    </submittedName>
</protein>
<dbReference type="CDD" id="cd12156">
    <property type="entry name" value="HPPR"/>
    <property type="match status" value="1"/>
</dbReference>
<dbReference type="GO" id="GO:0016618">
    <property type="term" value="F:hydroxypyruvate reductase [NAD(P)H] activity"/>
    <property type="evidence" value="ECO:0007669"/>
    <property type="project" value="TreeGrafter"/>
</dbReference>
<dbReference type="SUPFAM" id="SSF52283">
    <property type="entry name" value="Formate/glycerate dehydrogenase catalytic domain-like"/>
    <property type="match status" value="1"/>
</dbReference>
<comment type="caution">
    <text evidence="7">The sequence shown here is derived from an EMBL/GenBank/DDBJ whole genome shotgun (WGS) entry which is preliminary data.</text>
</comment>
<feature type="domain" description="D-isomer specific 2-hydroxyacid dehydrogenase catalytic" evidence="5">
    <location>
        <begin position="40"/>
        <end position="313"/>
    </location>
</feature>
<proteinExistence type="inferred from homology"/>
<accession>A0A6M1RSZ4</accession>
<comment type="similarity">
    <text evidence="4">Belongs to the D-isomer specific 2-hydroxyacid dehydrogenase family.</text>
</comment>
<evidence type="ECO:0000256" key="4">
    <source>
        <dbReference type="RuleBase" id="RU003719"/>
    </source>
</evidence>
<dbReference type="GO" id="GO:0051287">
    <property type="term" value="F:NAD binding"/>
    <property type="evidence" value="ECO:0007669"/>
    <property type="project" value="InterPro"/>
</dbReference>
<dbReference type="InterPro" id="IPR050223">
    <property type="entry name" value="D-isomer_2-hydroxyacid_DH"/>
</dbReference>
<gene>
    <name evidence="7" type="ORF">G6N76_00670</name>
</gene>
<evidence type="ECO:0000259" key="5">
    <source>
        <dbReference type="Pfam" id="PF00389"/>
    </source>
</evidence>
<keyword evidence="3" id="KW-0520">NAD</keyword>
<dbReference type="RefSeq" id="WP_163900904.1">
    <property type="nucleotide sequence ID" value="NZ_CP048427.1"/>
</dbReference>
<evidence type="ECO:0000256" key="3">
    <source>
        <dbReference type="ARBA" id="ARBA00023027"/>
    </source>
</evidence>
<reference evidence="7 8" key="1">
    <citation type="submission" date="2020-02" db="EMBL/GenBank/DDBJ databases">
        <title>Genome sequence of the type strain CCBAU10050 of Rhizobium daejeonense.</title>
        <authorList>
            <person name="Gao J."/>
            <person name="Sun J."/>
        </authorList>
    </citation>
    <scope>NUCLEOTIDE SEQUENCE [LARGE SCALE GENOMIC DNA]</scope>
    <source>
        <strain evidence="7 8">CCBAU10050</strain>
    </source>
</reference>
<dbReference type="InterPro" id="IPR006140">
    <property type="entry name" value="D-isomer_DH_NAD-bd"/>
</dbReference>
<evidence type="ECO:0000259" key="6">
    <source>
        <dbReference type="Pfam" id="PF02826"/>
    </source>
</evidence>
<dbReference type="SUPFAM" id="SSF51735">
    <property type="entry name" value="NAD(P)-binding Rossmann-fold domains"/>
    <property type="match status" value="1"/>
</dbReference>
<keyword evidence="8" id="KW-1185">Reference proteome</keyword>
<dbReference type="GO" id="GO:0030267">
    <property type="term" value="F:glyoxylate reductase (NADPH) activity"/>
    <property type="evidence" value="ECO:0007669"/>
    <property type="project" value="TreeGrafter"/>
</dbReference>
<dbReference type="PANTHER" id="PTHR10996:SF178">
    <property type="entry name" value="2-HYDROXYACID DEHYDROGENASE YGL185C-RELATED"/>
    <property type="match status" value="1"/>
</dbReference>
<organism evidence="7 8">
    <name type="scientific">Rhizobium daejeonense</name>
    <dbReference type="NCBI Taxonomy" id="240521"/>
    <lineage>
        <taxon>Bacteria</taxon>
        <taxon>Pseudomonadati</taxon>
        <taxon>Pseudomonadota</taxon>
        <taxon>Alphaproteobacteria</taxon>
        <taxon>Hyphomicrobiales</taxon>
        <taxon>Rhizobiaceae</taxon>
        <taxon>Rhizobium/Agrobacterium group</taxon>
        <taxon>Rhizobium</taxon>
    </lineage>
</organism>
<dbReference type="PANTHER" id="PTHR10996">
    <property type="entry name" value="2-HYDROXYACID DEHYDROGENASE-RELATED"/>
    <property type="match status" value="1"/>
</dbReference>
<dbReference type="Proteomes" id="UP000477849">
    <property type="component" value="Unassembled WGS sequence"/>
</dbReference>
<keyword evidence="1" id="KW-0521">NADP</keyword>
<evidence type="ECO:0000313" key="8">
    <source>
        <dbReference type="Proteomes" id="UP000477849"/>
    </source>
</evidence>
<name>A0A6M1RSZ4_9HYPH</name>
<dbReference type="InterPro" id="IPR006139">
    <property type="entry name" value="D-isomer_2_OHA_DH_cat_dom"/>
</dbReference>
<feature type="domain" description="D-isomer specific 2-hydroxyacid dehydrogenase NAD-binding" evidence="6">
    <location>
        <begin position="108"/>
        <end position="282"/>
    </location>
</feature>
<dbReference type="FunFam" id="3.40.50.720:FF:000213">
    <property type="entry name" value="Putative 2-hydroxyacid dehydrogenase"/>
    <property type="match status" value="1"/>
</dbReference>
<dbReference type="Pfam" id="PF00389">
    <property type="entry name" value="2-Hacid_dh"/>
    <property type="match status" value="1"/>
</dbReference>
<dbReference type="Pfam" id="PF02826">
    <property type="entry name" value="2-Hacid_dh_C"/>
    <property type="match status" value="1"/>
</dbReference>
<sequence>MMKDRVAILVPGYINPRVIARLSDSFDIVAVPHGATLDISDEEAALVRGIAVSGALPASWIARLPNLEIISNFGVGYDGVDVGAAVARGIMVTNSPDVLNDEVADTTVALLINTVRQLPQAEAWLRQGRWTSEGHFPLTPLSLKGRHVGLQGLGRIGIEIARRLEPFKVKISYHTRRPRADVSYGYHASLLSLAEEVDTLISIVPKTPETTGSINAEVLKALGPRGVLINVGRGTTVDEAALVSALKDGTIAAAGLDVFANEPQVPQELLGLPNVSLLPHVASASIPTRDAMADLVVDNLISWFSTGKVLTPVSEMLQESA</sequence>
<evidence type="ECO:0000256" key="2">
    <source>
        <dbReference type="ARBA" id="ARBA00023002"/>
    </source>
</evidence>
<dbReference type="GO" id="GO:0005829">
    <property type="term" value="C:cytosol"/>
    <property type="evidence" value="ECO:0007669"/>
    <property type="project" value="TreeGrafter"/>
</dbReference>
<evidence type="ECO:0000313" key="7">
    <source>
        <dbReference type="EMBL" id="NGO62169.1"/>
    </source>
</evidence>